<evidence type="ECO:0000256" key="3">
    <source>
        <dbReference type="ARBA" id="ARBA00022839"/>
    </source>
</evidence>
<dbReference type="InterPro" id="IPR029052">
    <property type="entry name" value="Metallo-depent_PP-like"/>
</dbReference>
<gene>
    <name evidence="5" type="ORF">METZ01_LOCUS100438</name>
</gene>
<dbReference type="Pfam" id="PF00149">
    <property type="entry name" value="Metallophos"/>
    <property type="match status" value="1"/>
</dbReference>
<dbReference type="InterPro" id="IPR050535">
    <property type="entry name" value="DNA_Repair-Maintenance_Comp"/>
</dbReference>
<dbReference type="EMBL" id="UINC01010720">
    <property type="protein sequence ID" value="SVA47584.1"/>
    <property type="molecule type" value="Genomic_DNA"/>
</dbReference>
<dbReference type="Gene3D" id="3.60.21.10">
    <property type="match status" value="1"/>
</dbReference>
<dbReference type="InterPro" id="IPR041796">
    <property type="entry name" value="Mre11_N"/>
</dbReference>
<dbReference type="InterPro" id="IPR004843">
    <property type="entry name" value="Calcineurin-like_PHP"/>
</dbReference>
<evidence type="ECO:0000256" key="1">
    <source>
        <dbReference type="ARBA" id="ARBA00022722"/>
    </source>
</evidence>
<evidence type="ECO:0000259" key="4">
    <source>
        <dbReference type="Pfam" id="PF00149"/>
    </source>
</evidence>
<feature type="domain" description="Calcineurin-like phosphoesterase" evidence="4">
    <location>
        <begin position="2"/>
        <end position="200"/>
    </location>
</feature>
<reference evidence="5" key="1">
    <citation type="submission" date="2018-05" db="EMBL/GenBank/DDBJ databases">
        <authorList>
            <person name="Lanie J.A."/>
            <person name="Ng W.-L."/>
            <person name="Kazmierczak K.M."/>
            <person name="Andrzejewski T.M."/>
            <person name="Davidsen T.M."/>
            <person name="Wayne K.J."/>
            <person name="Tettelin H."/>
            <person name="Glass J.I."/>
            <person name="Rusch D."/>
            <person name="Podicherti R."/>
            <person name="Tsui H.-C.T."/>
            <person name="Winkler M.E."/>
        </authorList>
    </citation>
    <scope>NUCLEOTIDE SEQUENCE</scope>
</reference>
<evidence type="ECO:0000313" key="5">
    <source>
        <dbReference type="EMBL" id="SVA47584.1"/>
    </source>
</evidence>
<sequence>VKFAHLADTHLGRQRDKKLREIEKRIFQNTVDEILKRDVNFILIAGDFFDVNIPDMEIQQFAFEQLKKIKDRDIPIYVIYGSHDFSPVSKSAIDLLNSAGFFTKITYTDDEEGKIKLNFFTDPKTNVKITGLPGLKAGKDITYYEQLDRKSLESETDFKIFMFHGGINEMITDNMPEADFMPLSLLPKNFDYYAGGHMHKFSKRSYPDYTNIVYPGTLFSGWPGDFKDNANGQKRGFVLVEFNKKIEKVEFIEVPNIDYALIEIDAKNKKATSVDAEIRTEIKEIDVKEKLVILNIDGELSEGKTTDIDFLQIKDELSKEKPIAVLINRNKLTSREYSITTTKGSNKAEVETNIFKENIGQLALEEKKLLNEAGVTTAKNLLTKLGQPKLDNEKNSEYEKRIDEEVFEILEIDINDS</sequence>
<dbReference type="PANTHER" id="PTHR30337:SF0">
    <property type="entry name" value="NUCLEASE SBCCD SUBUNIT D"/>
    <property type="match status" value="1"/>
</dbReference>
<accession>A0A381W508</accession>
<dbReference type="PANTHER" id="PTHR30337">
    <property type="entry name" value="COMPONENT OF ATP-DEPENDENT DSDNA EXONUCLEASE"/>
    <property type="match status" value="1"/>
</dbReference>
<protein>
    <recommendedName>
        <fullName evidence="4">Calcineurin-like phosphoesterase domain-containing protein</fullName>
    </recommendedName>
</protein>
<dbReference type="CDD" id="cd00840">
    <property type="entry name" value="MPP_Mre11_N"/>
    <property type="match status" value="1"/>
</dbReference>
<keyword evidence="1" id="KW-0540">Nuclease</keyword>
<proteinExistence type="predicted"/>
<dbReference type="SUPFAM" id="SSF56300">
    <property type="entry name" value="Metallo-dependent phosphatases"/>
    <property type="match status" value="1"/>
</dbReference>
<name>A0A381W508_9ZZZZ</name>
<keyword evidence="3" id="KW-0269">Exonuclease</keyword>
<keyword evidence="2" id="KW-0378">Hydrolase</keyword>
<organism evidence="5">
    <name type="scientific">marine metagenome</name>
    <dbReference type="NCBI Taxonomy" id="408172"/>
    <lineage>
        <taxon>unclassified sequences</taxon>
        <taxon>metagenomes</taxon>
        <taxon>ecological metagenomes</taxon>
    </lineage>
</organism>
<evidence type="ECO:0000256" key="2">
    <source>
        <dbReference type="ARBA" id="ARBA00022801"/>
    </source>
</evidence>
<dbReference type="AlphaFoldDB" id="A0A381W508"/>
<dbReference type="GO" id="GO:0004527">
    <property type="term" value="F:exonuclease activity"/>
    <property type="evidence" value="ECO:0007669"/>
    <property type="project" value="UniProtKB-KW"/>
</dbReference>
<feature type="non-terminal residue" evidence="5">
    <location>
        <position position="1"/>
    </location>
</feature>